<evidence type="ECO:0000256" key="1">
    <source>
        <dbReference type="ARBA" id="ARBA00010333"/>
    </source>
</evidence>
<dbReference type="PANTHER" id="PTHR30085:SF7">
    <property type="entry name" value="AMINO-ACID ABC TRANSPORTER-BINDING PROTEIN YHDW-RELATED"/>
    <property type="match status" value="1"/>
</dbReference>
<name>A0A4S2HFV6_9PROT</name>
<dbReference type="GO" id="GO:0006865">
    <property type="term" value="P:amino acid transport"/>
    <property type="evidence" value="ECO:0007669"/>
    <property type="project" value="TreeGrafter"/>
</dbReference>
<comment type="caution">
    <text evidence="5">The sequence shown here is derived from an EMBL/GenBank/DDBJ whole genome shotgun (WGS) entry which is preliminary data.</text>
</comment>
<evidence type="ECO:0000256" key="3">
    <source>
        <dbReference type="ARBA" id="ARBA00022729"/>
    </source>
</evidence>
<dbReference type="InterPro" id="IPR001638">
    <property type="entry name" value="Solute-binding_3/MltF_N"/>
</dbReference>
<dbReference type="AlphaFoldDB" id="A0A4S2HFV6"/>
<evidence type="ECO:0000256" key="2">
    <source>
        <dbReference type="ARBA" id="ARBA00022448"/>
    </source>
</evidence>
<dbReference type="InterPro" id="IPR051455">
    <property type="entry name" value="Bact_solute-bind_prot3"/>
</dbReference>
<protein>
    <submittedName>
        <fullName evidence="5">Amino acid ABC transporter substrate-binding protein</fullName>
    </submittedName>
</protein>
<dbReference type="Proteomes" id="UP000305451">
    <property type="component" value="Unassembled WGS sequence"/>
</dbReference>
<dbReference type="SMART" id="SM00062">
    <property type="entry name" value="PBPb"/>
    <property type="match status" value="1"/>
</dbReference>
<dbReference type="SUPFAM" id="SSF53850">
    <property type="entry name" value="Periplasmic binding protein-like II"/>
    <property type="match status" value="1"/>
</dbReference>
<reference evidence="5 6" key="1">
    <citation type="journal article" date="2013" name="Int. J. Syst. Evol. Microbiol.">
        <title>Marinicauda pacifica gen. nov., sp. nov., a prosthecate alphaproteobacterium of the family Hyphomonadaceae isolated from deep seawater.</title>
        <authorList>
            <person name="Zhang X.Y."/>
            <person name="Li G.W."/>
            <person name="Wang C.S."/>
            <person name="Zhang Y.J."/>
            <person name="Xu X.W."/>
            <person name="Li H."/>
            <person name="Liu A."/>
            <person name="Liu C."/>
            <person name="Xie B.B."/>
            <person name="Qin Q.L."/>
            <person name="Xu Z."/>
            <person name="Chen X.L."/>
            <person name="Zhou B.C."/>
            <person name="Zhang Y.Z."/>
        </authorList>
    </citation>
    <scope>NUCLEOTIDE SEQUENCE [LARGE SCALE GENOMIC DNA]</scope>
    <source>
        <strain evidence="5 6">P-1 km-3</strain>
    </source>
</reference>
<evidence type="ECO:0000313" key="6">
    <source>
        <dbReference type="Proteomes" id="UP000305451"/>
    </source>
</evidence>
<dbReference type="CDD" id="cd13692">
    <property type="entry name" value="PBP2_BztA"/>
    <property type="match status" value="1"/>
</dbReference>
<keyword evidence="3" id="KW-0732">Signal</keyword>
<comment type="similarity">
    <text evidence="1">Belongs to the bacterial solute-binding protein 3 family.</text>
</comment>
<dbReference type="RefSeq" id="WP_135943739.1">
    <property type="nucleotide sequence ID" value="NZ_BMEI01000001.1"/>
</dbReference>
<dbReference type="Gene3D" id="3.40.190.10">
    <property type="entry name" value="Periplasmic binding protein-like II"/>
    <property type="match status" value="2"/>
</dbReference>
<dbReference type="PANTHER" id="PTHR30085">
    <property type="entry name" value="AMINO ACID ABC TRANSPORTER PERMEASE"/>
    <property type="match status" value="1"/>
</dbReference>
<feature type="domain" description="Solute-binding protein family 3/N-terminal" evidence="4">
    <location>
        <begin position="48"/>
        <end position="277"/>
    </location>
</feature>
<gene>
    <name evidence="5" type="ORF">E5162_04505</name>
</gene>
<evidence type="ECO:0000313" key="5">
    <source>
        <dbReference type="EMBL" id="TGY94542.1"/>
    </source>
</evidence>
<accession>A0A4S2HFV6</accession>
<sequence length="353" mass="38511">MSPYSIIDLFRLRTLARGAAAFALGFTVSQAELEERNTTLAQIRERGELRCGVDTGLAGFALENENGRWVGFEADLCRAYAAAFLGNQNRVEFVPLTTSGRFAALLDGEVDLLVRNTSWTFARDAGQALTFAGIYYYDGQGFLVPSDLGVSSVRELDGARICVQRDTTTALNLGDYAQTYGVTFSLVEVETSEEGIQAYSEGRCDAFTNDISTLAGTRVTLDDPDAHILLPEVISKEPLGPVVRSDDPRFAEAVRWTLVALIAAEEYGITAETADTMLTESTNPEIRRLLGGEGAIGDRLMLDDGFAYRAITANGNYGELFSRHLGRESELGLRRGLNAQWTQGGLLYAPPFR</sequence>
<keyword evidence="2" id="KW-0813">Transport</keyword>
<dbReference type="OrthoDB" id="9777941at2"/>
<proteinExistence type="inferred from homology"/>
<keyword evidence="6" id="KW-1185">Reference proteome</keyword>
<dbReference type="EMBL" id="SRXV01000001">
    <property type="protein sequence ID" value="TGY94542.1"/>
    <property type="molecule type" value="Genomic_DNA"/>
</dbReference>
<evidence type="ECO:0000259" key="4">
    <source>
        <dbReference type="SMART" id="SM00062"/>
    </source>
</evidence>
<organism evidence="5 6">
    <name type="scientific">Marinicauda pacifica</name>
    <dbReference type="NCBI Taxonomy" id="1133559"/>
    <lineage>
        <taxon>Bacteria</taxon>
        <taxon>Pseudomonadati</taxon>
        <taxon>Pseudomonadota</taxon>
        <taxon>Alphaproteobacteria</taxon>
        <taxon>Maricaulales</taxon>
        <taxon>Maricaulaceae</taxon>
        <taxon>Marinicauda</taxon>
    </lineage>
</organism>
<dbReference type="Pfam" id="PF00497">
    <property type="entry name" value="SBP_bac_3"/>
    <property type="match status" value="1"/>
</dbReference>